<dbReference type="Proteomes" id="UP001157914">
    <property type="component" value="Unassembled WGS sequence"/>
</dbReference>
<comment type="caution">
    <text evidence="1">The sequence shown here is derived from an EMBL/GenBank/DDBJ whole genome shotgun (WGS) entry which is preliminary data.</text>
</comment>
<dbReference type="EMBL" id="FXTT01000007">
    <property type="protein sequence ID" value="SMP36667.1"/>
    <property type="molecule type" value="Genomic_DNA"/>
</dbReference>
<sequence length="77" mass="8199">MIASASACWISTRRKAHKPGADPMLSLARDTIGAAGVCLAANCRFQPCDRKADTVEVTALNHWGSGHGRSVDYGLKE</sequence>
<evidence type="ECO:0000313" key="1">
    <source>
        <dbReference type="EMBL" id="SMP36667.1"/>
    </source>
</evidence>
<accession>A0ABY1PL78</accession>
<protein>
    <submittedName>
        <fullName evidence="1">Uncharacterized protein</fullName>
    </submittedName>
</protein>
<keyword evidence="2" id="KW-1185">Reference proteome</keyword>
<reference evidence="1 2" key="1">
    <citation type="submission" date="2017-05" db="EMBL/GenBank/DDBJ databases">
        <authorList>
            <person name="Varghese N."/>
            <person name="Submissions S."/>
        </authorList>
    </citation>
    <scope>NUCLEOTIDE SEQUENCE [LARGE SCALE GENOMIC DNA]</scope>
    <source>
        <strain evidence="1 2">DSM 15949</strain>
    </source>
</reference>
<proteinExistence type="predicted"/>
<gene>
    <name evidence="1" type="ORF">SAMN06265374_4234</name>
</gene>
<organism evidence="1 2">
    <name type="scientific">Roseibium denhamense</name>
    <dbReference type="NCBI Taxonomy" id="76305"/>
    <lineage>
        <taxon>Bacteria</taxon>
        <taxon>Pseudomonadati</taxon>
        <taxon>Pseudomonadota</taxon>
        <taxon>Alphaproteobacteria</taxon>
        <taxon>Hyphomicrobiales</taxon>
        <taxon>Stappiaceae</taxon>
        <taxon>Roseibium</taxon>
    </lineage>
</organism>
<evidence type="ECO:0000313" key="2">
    <source>
        <dbReference type="Proteomes" id="UP001157914"/>
    </source>
</evidence>
<name>A0ABY1PL78_9HYPH</name>